<evidence type="ECO:0000313" key="14">
    <source>
        <dbReference type="EMBL" id="NIR73962.1"/>
    </source>
</evidence>
<dbReference type="InterPro" id="IPR006206">
    <property type="entry name" value="Mevalonate/galactokinase"/>
</dbReference>
<evidence type="ECO:0000259" key="12">
    <source>
        <dbReference type="Pfam" id="PF08544"/>
    </source>
</evidence>
<evidence type="ECO:0000256" key="4">
    <source>
        <dbReference type="ARBA" id="ARBA00022741"/>
    </source>
</evidence>
<dbReference type="GO" id="GO:0004335">
    <property type="term" value="F:galactokinase activity"/>
    <property type="evidence" value="ECO:0007669"/>
    <property type="project" value="UniProtKB-UniRule"/>
</dbReference>
<evidence type="ECO:0000259" key="11">
    <source>
        <dbReference type="Pfam" id="PF00288"/>
    </source>
</evidence>
<keyword evidence="8" id="KW-0299">Galactose metabolism</keyword>
<dbReference type="EMBL" id="JAACAK010000018">
    <property type="protein sequence ID" value="NIR73962.1"/>
    <property type="molecule type" value="Genomic_DNA"/>
</dbReference>
<dbReference type="InterPro" id="IPR036554">
    <property type="entry name" value="GHMP_kinase_C_sf"/>
</dbReference>
<dbReference type="Pfam" id="PF08544">
    <property type="entry name" value="GHMP_kinases_C"/>
    <property type="match status" value="1"/>
</dbReference>
<dbReference type="GO" id="GO:0005829">
    <property type="term" value="C:cytosol"/>
    <property type="evidence" value="ECO:0007669"/>
    <property type="project" value="TreeGrafter"/>
</dbReference>
<dbReference type="Proteomes" id="UP000702544">
    <property type="component" value="Unassembled WGS sequence"/>
</dbReference>
<comment type="caution">
    <text evidence="14">The sequence shown here is derived from an EMBL/GenBank/DDBJ whole genome shotgun (WGS) entry which is preliminary data.</text>
</comment>
<dbReference type="AlphaFoldDB" id="A0AAE4Z755"/>
<dbReference type="InterPro" id="IPR013750">
    <property type="entry name" value="GHMP_kinase_C_dom"/>
</dbReference>
<evidence type="ECO:0000256" key="8">
    <source>
        <dbReference type="ARBA" id="ARBA00023144"/>
    </source>
</evidence>
<keyword evidence="3" id="KW-0479">Metal-binding</keyword>
<evidence type="ECO:0000256" key="2">
    <source>
        <dbReference type="ARBA" id="ARBA00022679"/>
    </source>
</evidence>
<sequence length="419" mass="45935">MIDAERRIATLAHTPHLELLRQRFEENYGSSERATLVVAPGRVNLMGDHIDYNGLSVLPMAIQRHMALLYRERDDRSVRLVSSDPRFPNREFQLADQIAPGEEGDWSDYARAACQAIVQRYQVGRGFDAVIHSDIPIAAGLASSSALLVASALAALHANDVWTEKMELAVVLAEAEHYVGTRGGGMDQAICLAARRHSASRIDFDPLRLTAHPIPPEWHFVIAFSLVRAEKSGAALETYNLRTEESGQALQGMTDSLGHSGEIDSYSDLLAEYHANELIAKSGDVLDETLMRRFVHVVTEGMRVRQAEKALHSYDMRAFGELMSESHESLRESFEVSTPELDELVEIAVRAGAVGARLTGAGLGGSVVALCSDSKSKKVLKALADRFYKKRNKRRDLGAALDDLMFVAEPSAGASVTPL</sequence>
<keyword evidence="2 14" id="KW-0808">Transferase</keyword>
<evidence type="ECO:0000256" key="7">
    <source>
        <dbReference type="ARBA" id="ARBA00022842"/>
    </source>
</evidence>
<organism evidence="14 15">
    <name type="scientific">Candidatus Kutchimonas denitrificans</name>
    <dbReference type="NCBI Taxonomy" id="3056748"/>
    <lineage>
        <taxon>Bacteria</taxon>
        <taxon>Pseudomonadati</taxon>
        <taxon>Gemmatimonadota</taxon>
        <taxon>Gemmatimonadia</taxon>
        <taxon>Candidatus Palauibacterales</taxon>
        <taxon>Candidatus Palauibacteraceae</taxon>
        <taxon>Candidatus Kutchimonas</taxon>
    </lineage>
</organism>
<evidence type="ECO:0000256" key="3">
    <source>
        <dbReference type="ARBA" id="ARBA00022723"/>
    </source>
</evidence>
<dbReference type="GO" id="GO:0006012">
    <property type="term" value="P:galactose metabolic process"/>
    <property type="evidence" value="ECO:0007669"/>
    <property type="project" value="UniProtKB-UniRule"/>
</dbReference>
<dbReference type="PIRSF" id="PIRSF000530">
    <property type="entry name" value="Galactokinase"/>
    <property type="match status" value="1"/>
</dbReference>
<protein>
    <recommendedName>
        <fullName evidence="10">Galactokinase</fullName>
        <ecNumber evidence="10">2.7.1.6</ecNumber>
    </recommendedName>
</protein>
<comment type="similarity">
    <text evidence="1">Belongs to the GHMP kinase family. GalK subfamily.</text>
</comment>
<evidence type="ECO:0000256" key="1">
    <source>
        <dbReference type="ARBA" id="ARBA00006566"/>
    </source>
</evidence>
<proteinExistence type="inferred from homology"/>
<dbReference type="Pfam" id="PF00288">
    <property type="entry name" value="GHMP_kinases_N"/>
    <property type="match status" value="1"/>
</dbReference>
<keyword evidence="7" id="KW-0460">Magnesium</keyword>
<dbReference type="GO" id="GO:0005524">
    <property type="term" value="F:ATP binding"/>
    <property type="evidence" value="ECO:0007669"/>
    <property type="project" value="UniProtKB-UniRule"/>
</dbReference>
<evidence type="ECO:0000256" key="10">
    <source>
        <dbReference type="NCBIfam" id="TIGR00131"/>
    </source>
</evidence>
<dbReference type="SUPFAM" id="SSF54211">
    <property type="entry name" value="Ribosomal protein S5 domain 2-like"/>
    <property type="match status" value="1"/>
</dbReference>
<dbReference type="Gene3D" id="3.30.230.10">
    <property type="match status" value="1"/>
</dbReference>
<dbReference type="SUPFAM" id="SSF55060">
    <property type="entry name" value="GHMP Kinase, C-terminal domain"/>
    <property type="match status" value="1"/>
</dbReference>
<keyword evidence="4" id="KW-0547">Nucleotide-binding</keyword>
<dbReference type="PRINTS" id="PR00959">
    <property type="entry name" value="MEVGALKINASE"/>
</dbReference>
<dbReference type="InterPro" id="IPR000705">
    <property type="entry name" value="Galactokinase"/>
</dbReference>
<name>A0AAE4Z755_9BACT</name>
<dbReference type="NCBIfam" id="TIGR00131">
    <property type="entry name" value="gal_kin"/>
    <property type="match status" value="1"/>
</dbReference>
<feature type="domain" description="Galactokinase N-terminal" evidence="13">
    <location>
        <begin position="22"/>
        <end position="70"/>
    </location>
</feature>
<dbReference type="InterPro" id="IPR019539">
    <property type="entry name" value="GalKase_N"/>
</dbReference>
<accession>A0AAE4Z755</accession>
<dbReference type="EC" id="2.7.1.6" evidence="10"/>
<dbReference type="FunFam" id="3.30.70.890:FF:000001">
    <property type="entry name" value="Galactokinase"/>
    <property type="match status" value="1"/>
</dbReference>
<reference evidence="14 15" key="1">
    <citation type="submission" date="2020-01" db="EMBL/GenBank/DDBJ databases">
        <title>Genomes assembled from Gulf of Kutch pelagic sediment metagenomes.</title>
        <authorList>
            <person name="Chandrashekar M."/>
            <person name="Mahajan M.S."/>
            <person name="Dave K.J."/>
            <person name="Vatsa P."/>
            <person name="Nathani N.M."/>
        </authorList>
    </citation>
    <scope>NUCLEOTIDE SEQUENCE [LARGE SCALE GENOMIC DNA]</scope>
    <source>
        <strain evidence="14">KS3-K002</strain>
    </source>
</reference>
<evidence type="ECO:0000313" key="15">
    <source>
        <dbReference type="Proteomes" id="UP000702544"/>
    </source>
</evidence>
<evidence type="ECO:0000256" key="9">
    <source>
        <dbReference type="ARBA" id="ARBA00023277"/>
    </source>
</evidence>
<feature type="domain" description="GHMP kinase C-terminal" evidence="12">
    <location>
        <begin position="308"/>
        <end position="388"/>
    </location>
</feature>
<keyword evidence="9" id="KW-0119">Carbohydrate metabolism</keyword>
<dbReference type="InterPro" id="IPR014721">
    <property type="entry name" value="Ribsml_uS5_D2-typ_fold_subgr"/>
</dbReference>
<dbReference type="GO" id="GO:0046872">
    <property type="term" value="F:metal ion binding"/>
    <property type="evidence" value="ECO:0007669"/>
    <property type="project" value="UniProtKB-KW"/>
</dbReference>
<dbReference type="PANTHER" id="PTHR10457">
    <property type="entry name" value="MEVALONATE KINASE/GALACTOKINASE"/>
    <property type="match status" value="1"/>
</dbReference>
<evidence type="ECO:0000259" key="13">
    <source>
        <dbReference type="Pfam" id="PF10509"/>
    </source>
</evidence>
<dbReference type="Gene3D" id="3.30.70.890">
    <property type="entry name" value="GHMP kinase, C-terminal domain"/>
    <property type="match status" value="1"/>
</dbReference>
<keyword evidence="5" id="KW-0418">Kinase</keyword>
<dbReference type="PANTHER" id="PTHR10457:SF7">
    <property type="entry name" value="GALACTOKINASE-RELATED"/>
    <property type="match status" value="1"/>
</dbReference>
<dbReference type="InterPro" id="IPR006204">
    <property type="entry name" value="GHMP_kinase_N_dom"/>
</dbReference>
<dbReference type="Pfam" id="PF10509">
    <property type="entry name" value="GalKase_gal_bdg"/>
    <property type="match status" value="1"/>
</dbReference>
<feature type="domain" description="GHMP kinase N-terminal" evidence="11">
    <location>
        <begin position="109"/>
        <end position="193"/>
    </location>
</feature>
<evidence type="ECO:0000256" key="6">
    <source>
        <dbReference type="ARBA" id="ARBA00022840"/>
    </source>
</evidence>
<keyword evidence="6" id="KW-0067">ATP-binding</keyword>
<gene>
    <name evidence="14" type="primary">galK</name>
    <name evidence="14" type="ORF">GWO12_02425</name>
</gene>
<evidence type="ECO:0000256" key="5">
    <source>
        <dbReference type="ARBA" id="ARBA00022777"/>
    </source>
</evidence>
<dbReference type="InterPro" id="IPR020568">
    <property type="entry name" value="Ribosomal_Su5_D2-typ_SF"/>
</dbReference>
<dbReference type="PRINTS" id="PR00473">
    <property type="entry name" value="GALCTOKINASE"/>
</dbReference>